<feature type="transmembrane region" description="Helical" evidence="2">
    <location>
        <begin position="35"/>
        <end position="56"/>
    </location>
</feature>
<evidence type="ECO:0000256" key="1">
    <source>
        <dbReference type="SAM" id="MobiDB-lite"/>
    </source>
</evidence>
<keyword evidence="2" id="KW-0812">Transmembrane</keyword>
<reference evidence="3" key="1">
    <citation type="submission" date="2022-08" db="EMBL/GenBank/DDBJ databases">
        <title>Novel sulfate-reducing endosymbionts in the free-living metamonad Anaeramoeba.</title>
        <authorList>
            <person name="Jerlstrom-Hultqvist J."/>
            <person name="Cepicka I."/>
            <person name="Gallot-Lavallee L."/>
            <person name="Salas-Leiva D."/>
            <person name="Curtis B.A."/>
            <person name="Zahonova K."/>
            <person name="Pipaliya S."/>
            <person name="Dacks J."/>
            <person name="Roger A.J."/>
        </authorList>
    </citation>
    <scope>NUCLEOTIDE SEQUENCE</scope>
    <source>
        <strain evidence="3">Schooner1</strain>
    </source>
</reference>
<evidence type="ECO:0000313" key="3">
    <source>
        <dbReference type="EMBL" id="KAJ6253184.1"/>
    </source>
</evidence>
<feature type="compositionally biased region" description="Low complexity" evidence="1">
    <location>
        <begin position="319"/>
        <end position="331"/>
    </location>
</feature>
<feature type="transmembrane region" description="Helical" evidence="2">
    <location>
        <begin position="178"/>
        <end position="203"/>
    </location>
</feature>
<feature type="region of interest" description="Disordered" evidence="1">
    <location>
        <begin position="299"/>
        <end position="331"/>
    </location>
</feature>
<organism evidence="3 4">
    <name type="scientific">Anaeramoeba flamelloides</name>
    <dbReference type="NCBI Taxonomy" id="1746091"/>
    <lineage>
        <taxon>Eukaryota</taxon>
        <taxon>Metamonada</taxon>
        <taxon>Anaeramoebidae</taxon>
        <taxon>Anaeramoeba</taxon>
    </lineage>
</organism>
<accession>A0ABQ8Z935</accession>
<feature type="transmembrane region" description="Helical" evidence="2">
    <location>
        <begin position="224"/>
        <end position="251"/>
    </location>
</feature>
<comment type="caution">
    <text evidence="3">The sequence shown here is derived from an EMBL/GenBank/DDBJ whole genome shotgun (WGS) entry which is preliminary data.</text>
</comment>
<evidence type="ECO:0008006" key="5">
    <source>
        <dbReference type="Google" id="ProtNLM"/>
    </source>
</evidence>
<feature type="transmembrane region" description="Helical" evidence="2">
    <location>
        <begin position="76"/>
        <end position="95"/>
    </location>
</feature>
<feature type="transmembrane region" description="Helical" evidence="2">
    <location>
        <begin position="153"/>
        <end position="172"/>
    </location>
</feature>
<keyword evidence="2" id="KW-0472">Membrane</keyword>
<feature type="region of interest" description="Disordered" evidence="1">
    <location>
        <begin position="1"/>
        <end position="20"/>
    </location>
</feature>
<keyword evidence="4" id="KW-1185">Reference proteome</keyword>
<feature type="transmembrane region" description="Helical" evidence="2">
    <location>
        <begin position="271"/>
        <end position="289"/>
    </location>
</feature>
<keyword evidence="2" id="KW-1133">Transmembrane helix</keyword>
<feature type="transmembrane region" description="Helical" evidence="2">
    <location>
        <begin position="115"/>
        <end position="132"/>
    </location>
</feature>
<proteinExistence type="predicted"/>
<dbReference type="EMBL" id="JAOAOG010000033">
    <property type="protein sequence ID" value="KAJ6253184.1"/>
    <property type="molecule type" value="Genomic_DNA"/>
</dbReference>
<name>A0ABQ8Z935_9EUKA</name>
<dbReference type="Proteomes" id="UP001150062">
    <property type="component" value="Unassembled WGS sequence"/>
</dbReference>
<protein>
    <recommendedName>
        <fullName evidence="5">THH1/TOM1/TOM3 domain-containing protein</fullName>
    </recommendedName>
</protein>
<gene>
    <name evidence="3" type="ORF">M0813_13463</name>
</gene>
<evidence type="ECO:0000313" key="4">
    <source>
        <dbReference type="Proteomes" id="UP001150062"/>
    </source>
</evidence>
<evidence type="ECO:0000256" key="2">
    <source>
        <dbReference type="SAM" id="Phobius"/>
    </source>
</evidence>
<sequence>MGGLELAVRGSCRKPGTSSTEPLVQCLCLSTHFTFYRWLSFVLSISVFLCSGYILFLNYSLTKKKKEFRKLIRLRVLGLVVVLTSSLVSIFYYGVDPHNCNFKLGDVVESVLYGLMYYLSSVLMIMIILRWIDLCKKSFSVKKSLFRPTVQRFFKFYISFSLIMELFCRVWWSTITYYLYSIYFTTFSIFIFVGFLIFGTRLFKSLNFGKKFASGLLKQRKKQIKTSFTISVLGSVLAIVVIIELIISMLINCWVSTSCSISFEWLWRLQMILFDYYYLAICIFGTLILKKTIQNNHTKKVPSKNTDIEDPKKSTRKLSTTISSNSEDESISNFSPIEIKTTSKSLSFDSNESLDNKL</sequence>